<reference evidence="3 4" key="1">
    <citation type="submission" date="2016-02" db="EMBL/GenBank/DDBJ databases">
        <authorList>
            <consortium name="Pathogen Informatics"/>
        </authorList>
    </citation>
    <scope>NUCLEOTIDE SEQUENCE [LARGE SCALE GENOMIC DNA]</scope>
    <source>
        <strain evidence="2 4">LSS48</strain>
        <strain evidence="1 3">LSS59</strain>
    </source>
</reference>
<organism evidence="1 3">
    <name type="scientific">Streptococcus suis</name>
    <dbReference type="NCBI Taxonomy" id="1307"/>
    <lineage>
        <taxon>Bacteria</taxon>
        <taxon>Bacillati</taxon>
        <taxon>Bacillota</taxon>
        <taxon>Bacilli</taxon>
        <taxon>Lactobacillales</taxon>
        <taxon>Streptococcaceae</taxon>
        <taxon>Streptococcus</taxon>
    </lineage>
</organism>
<evidence type="ECO:0000313" key="2">
    <source>
        <dbReference type="EMBL" id="CYU80721.1"/>
    </source>
</evidence>
<dbReference type="EMBL" id="FIGO01000005">
    <property type="protein sequence ID" value="CYU80721.1"/>
    <property type="molecule type" value="Genomic_DNA"/>
</dbReference>
<keyword evidence="1" id="KW-0238">DNA-binding</keyword>
<dbReference type="Proteomes" id="UP000073485">
    <property type="component" value="Unassembled WGS sequence"/>
</dbReference>
<name>A0A0Z8EWM0_STRSU</name>
<dbReference type="GO" id="GO:0003677">
    <property type="term" value="F:DNA binding"/>
    <property type="evidence" value="ECO:0007669"/>
    <property type="project" value="UniProtKB-KW"/>
</dbReference>
<dbReference type="Proteomes" id="UP000073200">
    <property type="component" value="Unassembled WGS sequence"/>
</dbReference>
<dbReference type="RefSeq" id="WP_044667608.1">
    <property type="nucleotide sequence ID" value="NZ_CEHP01000003.1"/>
</dbReference>
<sequence length="91" mass="10724">MDDIAESLISRFISQLKVRLVEVFEVFNIELAMPLLLNSKQCKKLLGIANESEFQRVSHLKDFPRIEKKGSHPRFPRDAVVEWMRVNWKLI</sequence>
<dbReference type="EMBL" id="FIHG01000001">
    <property type="protein sequence ID" value="CYU69490.1"/>
    <property type="molecule type" value="Genomic_DNA"/>
</dbReference>
<protein>
    <submittedName>
        <fullName evidence="1">Putative DNA-binding phage protein</fullName>
    </submittedName>
</protein>
<proteinExistence type="predicted"/>
<evidence type="ECO:0000313" key="3">
    <source>
        <dbReference type="Proteomes" id="UP000073200"/>
    </source>
</evidence>
<dbReference type="AlphaFoldDB" id="A0A0Z8EWM0"/>
<gene>
    <name evidence="2" type="ORF">ERS132410_01111</name>
    <name evidence="1" type="ORF">ERS132421_00287</name>
</gene>
<evidence type="ECO:0000313" key="1">
    <source>
        <dbReference type="EMBL" id="CYU69490.1"/>
    </source>
</evidence>
<evidence type="ECO:0000313" key="4">
    <source>
        <dbReference type="Proteomes" id="UP000073485"/>
    </source>
</evidence>
<accession>A0A0Z8EWM0</accession>